<dbReference type="SMART" id="SM00028">
    <property type="entry name" value="TPR"/>
    <property type="match status" value="2"/>
</dbReference>
<name>A0A1M4MX05_9RHOB</name>
<dbReference type="SUPFAM" id="SSF48452">
    <property type="entry name" value="TPR-like"/>
    <property type="match status" value="1"/>
</dbReference>
<dbReference type="PROSITE" id="PS50005">
    <property type="entry name" value="TPR"/>
    <property type="match status" value="1"/>
</dbReference>
<feature type="chain" id="PRO_5009906584" evidence="2">
    <location>
        <begin position="23"/>
        <end position="184"/>
    </location>
</feature>
<proteinExistence type="predicted"/>
<keyword evidence="2" id="KW-0732">Signal</keyword>
<evidence type="ECO:0000256" key="2">
    <source>
        <dbReference type="SAM" id="SignalP"/>
    </source>
</evidence>
<dbReference type="Proteomes" id="UP000184085">
    <property type="component" value="Unassembled WGS sequence"/>
</dbReference>
<dbReference type="InterPro" id="IPR011990">
    <property type="entry name" value="TPR-like_helical_dom_sf"/>
</dbReference>
<evidence type="ECO:0000313" key="4">
    <source>
        <dbReference type="Proteomes" id="UP000184085"/>
    </source>
</evidence>
<dbReference type="AlphaFoldDB" id="A0A1M4MX05"/>
<organism evidence="3 4">
    <name type="scientific">Donghicola eburneus</name>
    <dbReference type="NCBI Taxonomy" id="393278"/>
    <lineage>
        <taxon>Bacteria</taxon>
        <taxon>Pseudomonadati</taxon>
        <taxon>Pseudomonadota</taxon>
        <taxon>Alphaproteobacteria</taxon>
        <taxon>Rhodobacterales</taxon>
        <taxon>Roseobacteraceae</taxon>
        <taxon>Donghicola</taxon>
    </lineage>
</organism>
<dbReference type="Gene3D" id="1.25.40.10">
    <property type="entry name" value="Tetratricopeptide repeat domain"/>
    <property type="match status" value="1"/>
</dbReference>
<feature type="signal peptide" evidence="2">
    <location>
        <begin position="1"/>
        <end position="22"/>
    </location>
</feature>
<dbReference type="Pfam" id="PF13181">
    <property type="entry name" value="TPR_8"/>
    <property type="match status" value="1"/>
</dbReference>
<dbReference type="RefSeq" id="WP_072705684.1">
    <property type="nucleotide sequence ID" value="NZ_FMJB01000043.1"/>
</dbReference>
<protein>
    <submittedName>
        <fullName evidence="3">Putative Flp pilus assembly protein TadD</fullName>
    </submittedName>
</protein>
<feature type="repeat" description="TPR" evidence="1">
    <location>
        <begin position="107"/>
        <end position="140"/>
    </location>
</feature>
<dbReference type="InterPro" id="IPR019734">
    <property type="entry name" value="TPR_rpt"/>
</dbReference>
<sequence>MARWAFGILVIASLTACDSAPADLPDNPYAPATDYSAEPVDQLLVGDRLMDAGEFELALQAYTRAAGNRGMTPEVLGALGAANLRLGRLGQAETQLRKSVAEDNDNYGTWNNLGVVLMEADRTSEAVQVFRQAYALSNGQSDEIRDNLRKALAKFEDAQYDDVENTYKLVRQGTGEYLLKTTPE</sequence>
<keyword evidence="1" id="KW-0802">TPR repeat</keyword>
<dbReference type="Pfam" id="PF13432">
    <property type="entry name" value="TPR_16"/>
    <property type="match status" value="1"/>
</dbReference>
<evidence type="ECO:0000256" key="1">
    <source>
        <dbReference type="PROSITE-ProRule" id="PRU00339"/>
    </source>
</evidence>
<accession>A0A1M4MX05</accession>
<gene>
    <name evidence="3" type="primary">tadD</name>
    <name evidence="3" type="ORF">KARMA_1276</name>
</gene>
<dbReference type="EMBL" id="FMJB01000043">
    <property type="protein sequence ID" value="SCM67089.1"/>
    <property type="molecule type" value="Genomic_DNA"/>
</dbReference>
<dbReference type="PROSITE" id="PS51257">
    <property type="entry name" value="PROKAR_LIPOPROTEIN"/>
    <property type="match status" value="1"/>
</dbReference>
<keyword evidence="4" id="KW-1185">Reference proteome</keyword>
<evidence type="ECO:0000313" key="3">
    <source>
        <dbReference type="EMBL" id="SCM67089.1"/>
    </source>
</evidence>
<reference evidence="4" key="1">
    <citation type="submission" date="2016-09" db="EMBL/GenBank/DDBJ databases">
        <authorList>
            <person name="Wibberg D."/>
        </authorList>
    </citation>
    <scope>NUCLEOTIDE SEQUENCE [LARGE SCALE GENOMIC DNA]</scope>
</reference>